<dbReference type="PANTHER" id="PTHR45876:SF8">
    <property type="entry name" value="FI04035P"/>
    <property type="match status" value="1"/>
</dbReference>
<evidence type="ECO:0000313" key="5">
    <source>
        <dbReference type="EMBL" id="KAJ1974813.1"/>
    </source>
</evidence>
<organism evidence="5 6">
    <name type="scientific">Dimargaris verticillata</name>
    <dbReference type="NCBI Taxonomy" id="2761393"/>
    <lineage>
        <taxon>Eukaryota</taxon>
        <taxon>Fungi</taxon>
        <taxon>Fungi incertae sedis</taxon>
        <taxon>Zoopagomycota</taxon>
        <taxon>Kickxellomycotina</taxon>
        <taxon>Dimargaritomycetes</taxon>
        <taxon>Dimargaritales</taxon>
        <taxon>Dimargaritaceae</taxon>
        <taxon>Dimargaris</taxon>
    </lineage>
</organism>
<evidence type="ECO:0000259" key="3">
    <source>
        <dbReference type="PROSITE" id="PS50238"/>
    </source>
</evidence>
<dbReference type="SUPFAM" id="SSF48350">
    <property type="entry name" value="GTPase activation domain, GAP"/>
    <property type="match status" value="1"/>
</dbReference>
<dbReference type="InterPro" id="IPR038185">
    <property type="entry name" value="MyTH4_dom_sf"/>
</dbReference>
<evidence type="ECO:0008006" key="7">
    <source>
        <dbReference type="Google" id="ProtNLM"/>
    </source>
</evidence>
<comment type="caution">
    <text evidence="5">The sequence shown here is derived from an EMBL/GenBank/DDBJ whole genome shotgun (WGS) entry which is preliminary data.</text>
</comment>
<feature type="domain" description="Rho-GAP" evidence="3">
    <location>
        <begin position="526"/>
        <end position="716"/>
    </location>
</feature>
<evidence type="ECO:0000259" key="4">
    <source>
        <dbReference type="PROSITE" id="PS51016"/>
    </source>
</evidence>
<dbReference type="AlphaFoldDB" id="A0A9W8AYJ8"/>
<dbReference type="Gene3D" id="1.25.40.530">
    <property type="entry name" value="MyTH4 domain"/>
    <property type="match status" value="1"/>
</dbReference>
<dbReference type="SMART" id="SM00456">
    <property type="entry name" value="WW"/>
    <property type="match status" value="1"/>
</dbReference>
<dbReference type="GO" id="GO:0005856">
    <property type="term" value="C:cytoskeleton"/>
    <property type="evidence" value="ECO:0007669"/>
    <property type="project" value="InterPro"/>
</dbReference>
<accession>A0A9W8AYJ8</accession>
<dbReference type="Proteomes" id="UP001151582">
    <property type="component" value="Unassembled WGS sequence"/>
</dbReference>
<dbReference type="GO" id="GO:0005737">
    <property type="term" value="C:cytoplasm"/>
    <property type="evidence" value="ECO:0007669"/>
    <property type="project" value="TreeGrafter"/>
</dbReference>
<dbReference type="PROSITE" id="PS51016">
    <property type="entry name" value="MYTH4"/>
    <property type="match status" value="1"/>
</dbReference>
<dbReference type="GO" id="GO:0007165">
    <property type="term" value="P:signal transduction"/>
    <property type="evidence" value="ECO:0007669"/>
    <property type="project" value="InterPro"/>
</dbReference>
<dbReference type="InterPro" id="IPR008936">
    <property type="entry name" value="Rho_GTPase_activation_prot"/>
</dbReference>
<protein>
    <recommendedName>
        <fullName evidence="7">Rho GTPase activation protein</fullName>
    </recommendedName>
</protein>
<feature type="domain" description="WW" evidence="2">
    <location>
        <begin position="4"/>
        <end position="37"/>
    </location>
</feature>
<evidence type="ECO:0000313" key="6">
    <source>
        <dbReference type="Proteomes" id="UP001151582"/>
    </source>
</evidence>
<dbReference type="SUPFAM" id="SSF51045">
    <property type="entry name" value="WW domain"/>
    <property type="match status" value="1"/>
</dbReference>
<dbReference type="InterPro" id="IPR000857">
    <property type="entry name" value="MyTH4_dom"/>
</dbReference>
<dbReference type="PANTHER" id="PTHR45876">
    <property type="entry name" value="FI04035P"/>
    <property type="match status" value="1"/>
</dbReference>
<keyword evidence="6" id="KW-1185">Reference proteome</keyword>
<feature type="compositionally biased region" description="Polar residues" evidence="1">
    <location>
        <begin position="94"/>
        <end position="106"/>
    </location>
</feature>
<feature type="region of interest" description="Disordered" evidence="1">
    <location>
        <begin position="94"/>
        <end position="156"/>
    </location>
</feature>
<dbReference type="Gene3D" id="1.10.555.10">
    <property type="entry name" value="Rho GTPase activation protein"/>
    <property type="match status" value="1"/>
</dbReference>
<sequence length="724" mass="80353">MPTSPNGEWWELMDEERGIPFYYHSQTGSTVWTKPAQAKVISLTLLQQSVLGQRVSLALSNRASFHLANEALGDSAPSEQSLVHDASDHASIGSFSQSAASDSQETVPKPTDSVLSSDMGLKPMDRRDTLLNSAFPEESPSMDNLTGFSVSAPTVPEQLPSAPVPIPPTRPSSASVATIESLVSTQSAGPLLVPKLHPPVTPIKSTVSIESLPSRPSPARAGPLHRKSLLGLRVDLTRPDSLMSVSTMATDISVNDTTSPGWDKPARSVDLRRTSYFSFSGGRTTRALSQLYPSDIKVPGGPFKQSEPTVSQSSPSLHTRRLPEALQHDIAMFQIDGFAKDYFATHKRGLFRRRVPLQEMLRFTSQSLKKPLVRLPYEHRKDAVRCFKVVQRIMGDRSRGSQASDATDTQWLLDRGIRLQVLRDEIYVQLCKQLTENPQSQSIDRGWLLLCVVCQVFPPSAQFASYLHAFLHRHTNTPIPRINTMARFALGRVQRVAERGARTKVPSVTEIGWAKQIPFTRPLFGEALETIMQYTPAVDVDLGIPRVLTYLTDLILQLNGQQSEGIFRVPGDAEQVDQLKQRLDLGDYATNLDLRDPNIPGSLLKQWLRELPHPLILHEYHATCVQNPQDPETVLKVMSNLRGVRLRVADYMVQFLQVFAKPDNSRLSRMDISNLAMVFAPAFLTCPSGDLKEAFANSQAEQLFLKTLLKVWKGVDLVSSHPVI</sequence>
<dbReference type="InterPro" id="IPR000198">
    <property type="entry name" value="RhoGAP_dom"/>
</dbReference>
<evidence type="ECO:0000256" key="1">
    <source>
        <dbReference type="SAM" id="MobiDB-lite"/>
    </source>
</evidence>
<dbReference type="InterPro" id="IPR001202">
    <property type="entry name" value="WW_dom"/>
</dbReference>
<feature type="domain" description="MyTH4" evidence="4">
    <location>
        <begin position="363"/>
        <end position="515"/>
    </location>
</feature>
<feature type="compositionally biased region" description="Polar residues" evidence="1">
    <location>
        <begin position="141"/>
        <end position="152"/>
    </location>
</feature>
<evidence type="ECO:0000259" key="2">
    <source>
        <dbReference type="PROSITE" id="PS50020"/>
    </source>
</evidence>
<dbReference type="CDD" id="cd00201">
    <property type="entry name" value="WW"/>
    <property type="match status" value="1"/>
</dbReference>
<dbReference type="EMBL" id="JANBQB010000603">
    <property type="protein sequence ID" value="KAJ1974813.1"/>
    <property type="molecule type" value="Genomic_DNA"/>
</dbReference>
<reference evidence="5" key="1">
    <citation type="submission" date="2022-07" db="EMBL/GenBank/DDBJ databases">
        <title>Phylogenomic reconstructions and comparative analyses of Kickxellomycotina fungi.</title>
        <authorList>
            <person name="Reynolds N.K."/>
            <person name="Stajich J.E."/>
            <person name="Barry K."/>
            <person name="Grigoriev I.V."/>
            <person name="Crous P."/>
            <person name="Smith M.E."/>
        </authorList>
    </citation>
    <scope>NUCLEOTIDE SEQUENCE</scope>
    <source>
        <strain evidence="5">RSA 567</strain>
    </source>
</reference>
<name>A0A9W8AYJ8_9FUNG</name>
<gene>
    <name evidence="5" type="ORF">H4R34_004579</name>
</gene>
<dbReference type="SMART" id="SM00139">
    <property type="entry name" value="MyTH4"/>
    <property type="match status" value="1"/>
</dbReference>
<dbReference type="GO" id="GO:0005096">
    <property type="term" value="F:GTPase activator activity"/>
    <property type="evidence" value="ECO:0007669"/>
    <property type="project" value="TreeGrafter"/>
</dbReference>
<dbReference type="OrthoDB" id="437889at2759"/>
<dbReference type="Pfam" id="PF00784">
    <property type="entry name" value="MyTH4"/>
    <property type="match status" value="1"/>
</dbReference>
<dbReference type="PROSITE" id="PS50020">
    <property type="entry name" value="WW_DOMAIN_2"/>
    <property type="match status" value="1"/>
</dbReference>
<dbReference type="Pfam" id="PF00620">
    <property type="entry name" value="RhoGAP"/>
    <property type="match status" value="1"/>
</dbReference>
<dbReference type="InterPro" id="IPR036020">
    <property type="entry name" value="WW_dom_sf"/>
</dbReference>
<proteinExistence type="predicted"/>
<dbReference type="PROSITE" id="PS50238">
    <property type="entry name" value="RHOGAP"/>
    <property type="match status" value="1"/>
</dbReference>
<dbReference type="SMART" id="SM00324">
    <property type="entry name" value="RhoGAP"/>
    <property type="match status" value="1"/>
</dbReference>
<dbReference type="Gene3D" id="2.20.70.10">
    <property type="match status" value="1"/>
</dbReference>